<sequence>MRISIQFVLARAAGFAVCGLLSLAATAQTYAGGQKPKDLPSDSASMGIAEQMADLLSVAKDSGEVLLLWAQIKSGKREAVPDLIALARDGNPRAQNVVGYMFDNGEGVQADPKKAVSYFKAAAEKFPLAKYNLGVMTLYGRGTKQDEVQAMQLFRDSAISAGIEQACVQLALYHLKKNELDDALKWANEGSNRGSVKSFYLLGRVLYQQQKFAEAATWLQKAAAASEPNAPAVISMMYRDGKGLGKSPTMGAAWWLIYTSYSRKQTGNQLAGVQSFHLNEEEQRRAIAFANNWLSTHGVERKVDYRKTLLQAK</sequence>
<accession>A0AAE4K6L8</accession>
<dbReference type="EMBL" id="JAVRAA010000005">
    <property type="protein sequence ID" value="MDT0337397.1"/>
    <property type="molecule type" value="Genomic_DNA"/>
</dbReference>
<dbReference type="SUPFAM" id="SSF81901">
    <property type="entry name" value="HCP-like"/>
    <property type="match status" value="1"/>
</dbReference>
<protein>
    <submittedName>
        <fullName evidence="2">Tetratricopeptide repeat protein</fullName>
    </submittedName>
</protein>
<dbReference type="Pfam" id="PF13432">
    <property type="entry name" value="TPR_16"/>
    <property type="match status" value="1"/>
</dbReference>
<reference evidence="2" key="1">
    <citation type="submission" date="2023-02" db="EMBL/GenBank/DDBJ databases">
        <title>Description of Herbaspirillum huttiense subsp. nephrolepsisexaltata and Herbaspirillum huttiense subsp. lycopersicon.</title>
        <authorList>
            <person name="Poudel M."/>
            <person name="Sharma A."/>
            <person name="Goss E."/>
            <person name="Tapia J.H."/>
            <person name="Harmon C.M."/>
            <person name="Jones J.B."/>
        </authorList>
    </citation>
    <scope>NUCLEOTIDE SEQUENCE</scope>
    <source>
        <strain evidence="2">NC40101</strain>
    </source>
</reference>
<dbReference type="Gene3D" id="1.25.40.10">
    <property type="entry name" value="Tetratricopeptide repeat domain"/>
    <property type="match status" value="1"/>
</dbReference>
<gene>
    <name evidence="2" type="ORF">RJN63_11205</name>
</gene>
<dbReference type="PANTHER" id="PTHR11102">
    <property type="entry name" value="SEL-1-LIKE PROTEIN"/>
    <property type="match status" value="1"/>
</dbReference>
<proteinExistence type="predicted"/>
<dbReference type="SMART" id="SM00671">
    <property type="entry name" value="SEL1"/>
    <property type="match status" value="4"/>
</dbReference>
<evidence type="ECO:0000256" key="1">
    <source>
        <dbReference type="SAM" id="SignalP"/>
    </source>
</evidence>
<feature type="signal peptide" evidence="1">
    <location>
        <begin position="1"/>
        <end position="27"/>
    </location>
</feature>
<comment type="caution">
    <text evidence="2">The sequence shown here is derived from an EMBL/GenBank/DDBJ whole genome shotgun (WGS) entry which is preliminary data.</text>
</comment>
<dbReference type="InterPro" id="IPR050767">
    <property type="entry name" value="Sel1_AlgK"/>
</dbReference>
<evidence type="ECO:0000313" key="2">
    <source>
        <dbReference type="EMBL" id="MDT0337397.1"/>
    </source>
</evidence>
<dbReference type="InterPro" id="IPR011990">
    <property type="entry name" value="TPR-like_helical_dom_sf"/>
</dbReference>
<dbReference type="Pfam" id="PF08238">
    <property type="entry name" value="Sel1"/>
    <property type="match status" value="3"/>
</dbReference>
<dbReference type="RefSeq" id="WP_284076866.1">
    <property type="nucleotide sequence ID" value="NZ_JAVLSM010000007.1"/>
</dbReference>
<keyword evidence="1" id="KW-0732">Signal</keyword>
<dbReference type="InterPro" id="IPR006597">
    <property type="entry name" value="Sel1-like"/>
</dbReference>
<organism evidence="2">
    <name type="scientific">Herbaspirillum huttiense subsp. nephrolepidis</name>
    <dbReference type="NCBI Taxonomy" id="3075126"/>
    <lineage>
        <taxon>Bacteria</taxon>
        <taxon>Pseudomonadati</taxon>
        <taxon>Pseudomonadota</taxon>
        <taxon>Betaproteobacteria</taxon>
        <taxon>Burkholderiales</taxon>
        <taxon>Oxalobacteraceae</taxon>
        <taxon>Herbaspirillum</taxon>
    </lineage>
</organism>
<dbReference type="PANTHER" id="PTHR11102:SF160">
    <property type="entry name" value="ERAD-ASSOCIATED E3 UBIQUITIN-PROTEIN LIGASE COMPONENT HRD3"/>
    <property type="match status" value="1"/>
</dbReference>
<feature type="chain" id="PRO_5042181032" evidence="1">
    <location>
        <begin position="28"/>
        <end position="313"/>
    </location>
</feature>
<name>A0AAE4K6L8_9BURK</name>
<dbReference type="AlphaFoldDB" id="A0AAE4K6L8"/>